<evidence type="ECO:0000256" key="1">
    <source>
        <dbReference type="SAM" id="Phobius"/>
    </source>
</evidence>
<dbReference type="RefSeq" id="WP_382267976.1">
    <property type="nucleotide sequence ID" value="NZ_JBHTAR010000005.1"/>
</dbReference>
<sequence>MRSLNLLQEGCFMFSFIQSFFWELLIILGSGVLFAIISFFSSPFTDPYLKPKKEKFIRWVKRKQGREKRVTVVSVRLFENGKTGEKRSGLPYEVELPYESIDENSMSIEESDRLIIEAINKKYGKNYSPRGVALNNVSPKKEIRYE</sequence>
<evidence type="ECO:0000313" key="3">
    <source>
        <dbReference type="Proteomes" id="UP001596447"/>
    </source>
</evidence>
<dbReference type="EMBL" id="JBHTAR010000005">
    <property type="protein sequence ID" value="MFC7198566.1"/>
    <property type="molecule type" value="Genomic_DNA"/>
</dbReference>
<dbReference type="AlphaFoldDB" id="A0ABD5Z074"/>
<keyword evidence="1" id="KW-0812">Transmembrane</keyword>
<keyword evidence="1" id="KW-1133">Transmembrane helix</keyword>
<reference evidence="2 3" key="1">
    <citation type="journal article" date="2019" name="Int. J. Syst. Evol. Microbiol.">
        <title>The Global Catalogue of Microorganisms (GCM) 10K type strain sequencing project: providing services to taxonomists for standard genome sequencing and annotation.</title>
        <authorList>
            <consortium name="The Broad Institute Genomics Platform"/>
            <consortium name="The Broad Institute Genome Sequencing Center for Infectious Disease"/>
            <person name="Wu L."/>
            <person name="Ma J."/>
        </authorList>
    </citation>
    <scope>NUCLEOTIDE SEQUENCE [LARGE SCALE GENOMIC DNA]</scope>
    <source>
        <strain evidence="2 3">XZGYJ-43</strain>
    </source>
</reference>
<keyword evidence="3" id="KW-1185">Reference proteome</keyword>
<comment type="caution">
    <text evidence="2">The sequence shown here is derived from an EMBL/GenBank/DDBJ whole genome shotgun (WGS) entry which is preliminary data.</text>
</comment>
<gene>
    <name evidence="2" type="ORF">ACFQJ9_03770</name>
</gene>
<organism evidence="2 3">
    <name type="scientific">Halospeciosus flavus</name>
    <dbReference type="NCBI Taxonomy" id="3032283"/>
    <lineage>
        <taxon>Archaea</taxon>
        <taxon>Methanobacteriati</taxon>
        <taxon>Methanobacteriota</taxon>
        <taxon>Stenosarchaea group</taxon>
        <taxon>Halobacteria</taxon>
        <taxon>Halobacteriales</taxon>
        <taxon>Halobacteriaceae</taxon>
        <taxon>Halospeciosus</taxon>
    </lineage>
</organism>
<accession>A0ABD5Z074</accession>
<protein>
    <submittedName>
        <fullName evidence="2">Uncharacterized protein</fullName>
    </submittedName>
</protein>
<proteinExistence type="predicted"/>
<evidence type="ECO:0000313" key="2">
    <source>
        <dbReference type="EMBL" id="MFC7198566.1"/>
    </source>
</evidence>
<keyword evidence="1" id="KW-0472">Membrane</keyword>
<dbReference type="Proteomes" id="UP001596447">
    <property type="component" value="Unassembled WGS sequence"/>
</dbReference>
<feature type="transmembrane region" description="Helical" evidence="1">
    <location>
        <begin position="20"/>
        <end position="40"/>
    </location>
</feature>
<name>A0ABD5Z074_9EURY</name>